<reference evidence="2 3" key="1">
    <citation type="journal article" date="2023" name="Commun. Biol.">
        <title>Genome analysis of Parmales, the sister group of diatoms, reveals the evolutionary specialization of diatoms from phago-mixotrophs to photoautotrophs.</title>
        <authorList>
            <person name="Ban H."/>
            <person name="Sato S."/>
            <person name="Yoshikawa S."/>
            <person name="Yamada K."/>
            <person name="Nakamura Y."/>
            <person name="Ichinomiya M."/>
            <person name="Sato N."/>
            <person name="Blanc-Mathieu R."/>
            <person name="Endo H."/>
            <person name="Kuwata A."/>
            <person name="Ogata H."/>
        </authorList>
    </citation>
    <scope>NUCLEOTIDE SEQUENCE [LARGE SCALE GENOMIC DNA]</scope>
</reference>
<feature type="domain" description="Calcineurin-like phosphoesterase" evidence="1">
    <location>
        <begin position="1"/>
        <end position="93"/>
    </location>
</feature>
<accession>A0ABQ6M983</accession>
<evidence type="ECO:0000259" key="1">
    <source>
        <dbReference type="Pfam" id="PF00149"/>
    </source>
</evidence>
<proteinExistence type="predicted"/>
<gene>
    <name evidence="2" type="ORF">TeGR_g10212</name>
</gene>
<dbReference type="InterPro" id="IPR029052">
    <property type="entry name" value="Metallo-depent_PP-like"/>
</dbReference>
<evidence type="ECO:0000313" key="2">
    <source>
        <dbReference type="EMBL" id="GMI22064.1"/>
    </source>
</evidence>
<name>A0ABQ6M983_9STRA</name>
<dbReference type="PANTHER" id="PTHR42254">
    <property type="entry name" value="METALLOPHOS DOMAIN-CONTAINING PROTEIN"/>
    <property type="match status" value="1"/>
</dbReference>
<sequence>MRIAHITDVEGNLPYLLSCVSLSPILSLSPDNELSFVDPADPSLHFVFGGDATDRRPHDLEVLALLTSFKRRHPARVHLVLGNRDLSKLRYAAELSPKELARPPGEIPPPHWDPAAPSLREYLEAEGREDGRVSRLRYMLKHTLGCPFTFENRRQELGGASDEEVAASLAADVAPGGPLLALISLGCVAARLGDTLFVHGAIDGGSCGFVPGPNTRFELPSSPPPGRYEPDVDSWVAAMNSYLAAGLADYLARPLFDERRSTRGGEALLALQNRDAMWGRSVVSGCYADGGCIASEAAGERRAELPEGGADPSKFRGVCADAEDARLREFLAASGVARLVVGHKPSADAPAVLAGALEVVSADTSYSDPGAEDGRGKAACSVLVDGGVLRVSGVLSTGEEHGYVLGGEEGDERVGRRAEEGGGWWVQTKLGGSPERYRLVRGGGRKWETKVVQ</sequence>
<comment type="caution">
    <text evidence="2">The sequence shown here is derived from an EMBL/GenBank/DDBJ whole genome shotgun (WGS) entry which is preliminary data.</text>
</comment>
<organism evidence="2 3">
    <name type="scientific">Tetraparma gracilis</name>
    <dbReference type="NCBI Taxonomy" id="2962635"/>
    <lineage>
        <taxon>Eukaryota</taxon>
        <taxon>Sar</taxon>
        <taxon>Stramenopiles</taxon>
        <taxon>Ochrophyta</taxon>
        <taxon>Bolidophyceae</taxon>
        <taxon>Parmales</taxon>
        <taxon>Triparmaceae</taxon>
        <taxon>Tetraparma</taxon>
    </lineage>
</organism>
<keyword evidence="3" id="KW-1185">Reference proteome</keyword>
<dbReference type="Gene3D" id="3.60.21.10">
    <property type="match status" value="1"/>
</dbReference>
<dbReference type="InterPro" id="IPR004843">
    <property type="entry name" value="Calcineurin-like_PHP"/>
</dbReference>
<dbReference type="EMBL" id="BRYB01003874">
    <property type="protein sequence ID" value="GMI22064.1"/>
    <property type="molecule type" value="Genomic_DNA"/>
</dbReference>
<dbReference type="Proteomes" id="UP001165060">
    <property type="component" value="Unassembled WGS sequence"/>
</dbReference>
<evidence type="ECO:0000313" key="3">
    <source>
        <dbReference type="Proteomes" id="UP001165060"/>
    </source>
</evidence>
<protein>
    <recommendedName>
        <fullName evidence="1">Calcineurin-like phosphoesterase domain-containing protein</fullName>
    </recommendedName>
</protein>
<dbReference type="PANTHER" id="PTHR42254:SF1">
    <property type="entry name" value="CALCINEURIN-LIKE PHOSPHOESTERASE DOMAIN-CONTAINING PROTEIN"/>
    <property type="match status" value="1"/>
</dbReference>
<dbReference type="SUPFAM" id="SSF56300">
    <property type="entry name" value="Metallo-dependent phosphatases"/>
    <property type="match status" value="1"/>
</dbReference>
<dbReference type="Pfam" id="PF00149">
    <property type="entry name" value="Metallophos"/>
    <property type="match status" value="1"/>
</dbReference>